<evidence type="ECO:0000256" key="6">
    <source>
        <dbReference type="ARBA" id="ARBA00023288"/>
    </source>
</evidence>
<dbReference type="EMBL" id="RHFK02000015">
    <property type="protein sequence ID" value="TWW64676.1"/>
    <property type="molecule type" value="Genomic_DNA"/>
</dbReference>
<accession>A0A5C6NC12</accession>
<evidence type="ECO:0000256" key="7">
    <source>
        <dbReference type="ARBA" id="ARBA00034476"/>
    </source>
</evidence>
<feature type="compositionally biased region" description="Basic and acidic residues" evidence="8">
    <location>
        <begin position="176"/>
        <end position="190"/>
    </location>
</feature>
<protein>
    <submittedName>
        <fullName evidence="9">MICOS complex subunit mic25-a</fullName>
    </submittedName>
</protein>
<dbReference type="PANTHER" id="PTHR21588:SF23">
    <property type="entry name" value="MICOS COMPLEX SUBUNIT MIC19 ISOFORM X1"/>
    <property type="match status" value="1"/>
</dbReference>
<dbReference type="InterPro" id="IPR007964">
    <property type="entry name" value="MIC19/MIC25"/>
</dbReference>
<keyword evidence="4" id="KW-0472">Membrane</keyword>
<dbReference type="PANTHER" id="PTHR21588">
    <property type="entry name" value="COILED-COIL-HELIX-COILED-COIL-HELIX DOMAIN CONTAINING 6"/>
    <property type="match status" value="1"/>
</dbReference>
<evidence type="ECO:0000256" key="5">
    <source>
        <dbReference type="ARBA" id="ARBA00023157"/>
    </source>
</evidence>
<keyword evidence="1" id="KW-0519">Myristate</keyword>
<dbReference type="InterPro" id="IPR052632">
    <property type="entry name" value="MICOS_subunit_Mic19"/>
</dbReference>
<evidence type="ECO:0000313" key="9">
    <source>
        <dbReference type="EMBL" id="TWW64676.1"/>
    </source>
</evidence>
<evidence type="ECO:0000256" key="1">
    <source>
        <dbReference type="ARBA" id="ARBA00022707"/>
    </source>
</evidence>
<sequence length="273" mass="30824">MPPTPLLWQLTPANDHIVLPFDPEAVGCGVTLSQVSVGHHSDRWAPAKQLSAREADLQKQDAFYREQVARLEERSAQFYKVTTENYHKAADQVNAKYKRYEIHPVCADLQGRILTCYKENAGKTLNCSNIAALYLQCVNNAKQQSHPAWQQCPSCGDYLHSHALTLRHVTSTSPNKGDRSRETLGFDSPRREEVNTGNEALCCCDEETGLQQHEFFKARTTASKIEVRWWNWNLRNVHVGTINISGNNSHLYSNRFNAKGESSLGGGKRQRTN</sequence>
<keyword evidence="2" id="KW-0999">Mitochondrion inner membrane</keyword>
<reference evidence="9 10" key="1">
    <citation type="submission" date="2019-04" db="EMBL/GenBank/DDBJ databases">
        <title>Chromosome genome assembly for Takifugu flavidus.</title>
        <authorList>
            <person name="Xiao S."/>
        </authorList>
    </citation>
    <scope>NUCLEOTIDE SEQUENCE [LARGE SCALE GENOMIC DNA]</scope>
    <source>
        <strain evidence="9">HTHZ2018</strain>
        <tissue evidence="9">Muscle</tissue>
    </source>
</reference>
<dbReference type="Pfam" id="PF05300">
    <property type="entry name" value="MIC19_MIC25"/>
    <property type="match status" value="1"/>
</dbReference>
<keyword evidence="3" id="KW-0496">Mitochondrion</keyword>
<evidence type="ECO:0000313" key="10">
    <source>
        <dbReference type="Proteomes" id="UP000324091"/>
    </source>
</evidence>
<feature type="region of interest" description="Disordered" evidence="8">
    <location>
        <begin position="170"/>
        <end position="190"/>
    </location>
</feature>
<dbReference type="GO" id="GO:0061617">
    <property type="term" value="C:MICOS complex"/>
    <property type="evidence" value="ECO:0007669"/>
    <property type="project" value="InterPro"/>
</dbReference>
<keyword evidence="5" id="KW-1015">Disulfide bond</keyword>
<comment type="subcellular location">
    <subcellularLocation>
        <location evidence="7">Mitochondrion inner membrane</location>
        <topology evidence="7">Lipid-anchor</topology>
    </subcellularLocation>
</comment>
<dbReference type="Proteomes" id="UP000324091">
    <property type="component" value="Chromosome 22"/>
</dbReference>
<dbReference type="GO" id="GO:0007007">
    <property type="term" value="P:inner mitochondrial membrane organization"/>
    <property type="evidence" value="ECO:0007669"/>
    <property type="project" value="TreeGrafter"/>
</dbReference>
<gene>
    <name evidence="9" type="ORF">D4764_22G0003230</name>
</gene>
<organism evidence="9 10">
    <name type="scientific">Takifugu flavidus</name>
    <name type="common">sansaifugu</name>
    <dbReference type="NCBI Taxonomy" id="433684"/>
    <lineage>
        <taxon>Eukaryota</taxon>
        <taxon>Metazoa</taxon>
        <taxon>Chordata</taxon>
        <taxon>Craniata</taxon>
        <taxon>Vertebrata</taxon>
        <taxon>Euteleostomi</taxon>
        <taxon>Actinopterygii</taxon>
        <taxon>Neopterygii</taxon>
        <taxon>Teleostei</taxon>
        <taxon>Neoteleostei</taxon>
        <taxon>Acanthomorphata</taxon>
        <taxon>Eupercaria</taxon>
        <taxon>Tetraodontiformes</taxon>
        <taxon>Tetradontoidea</taxon>
        <taxon>Tetraodontidae</taxon>
        <taxon>Takifugu</taxon>
    </lineage>
</organism>
<comment type="caution">
    <text evidence="9">The sequence shown here is derived from an EMBL/GenBank/DDBJ whole genome shotgun (WGS) entry which is preliminary data.</text>
</comment>
<proteinExistence type="predicted"/>
<evidence type="ECO:0000256" key="4">
    <source>
        <dbReference type="ARBA" id="ARBA00023136"/>
    </source>
</evidence>
<keyword evidence="6" id="KW-0449">Lipoprotein</keyword>
<evidence type="ECO:0000256" key="2">
    <source>
        <dbReference type="ARBA" id="ARBA00022792"/>
    </source>
</evidence>
<keyword evidence="10" id="KW-1185">Reference proteome</keyword>
<name>A0A5C6NC12_9TELE</name>
<evidence type="ECO:0000256" key="8">
    <source>
        <dbReference type="SAM" id="MobiDB-lite"/>
    </source>
</evidence>
<evidence type="ECO:0000256" key="3">
    <source>
        <dbReference type="ARBA" id="ARBA00023128"/>
    </source>
</evidence>
<dbReference type="AlphaFoldDB" id="A0A5C6NC12"/>